<dbReference type="RefSeq" id="WP_266056573.1">
    <property type="nucleotide sequence ID" value="NZ_JAPFQN010000005.1"/>
</dbReference>
<dbReference type="PROSITE" id="PS51257">
    <property type="entry name" value="PROKAR_LIPOPROTEIN"/>
    <property type="match status" value="1"/>
</dbReference>
<gene>
    <name evidence="1" type="ORF">OO013_09535</name>
</gene>
<proteinExistence type="predicted"/>
<protein>
    <submittedName>
        <fullName evidence="1">Uncharacterized protein</fullName>
    </submittedName>
</protein>
<accession>A0ABT3RQP5</accession>
<name>A0ABT3RQP5_9BACT</name>
<reference evidence="1 2" key="1">
    <citation type="submission" date="2022-11" db="EMBL/GenBank/DDBJ databases">
        <title>The characterization of three novel Bacteroidetes species and genomic analysis of their roles in tidal elemental geochemical cycles.</title>
        <authorList>
            <person name="Ma K."/>
        </authorList>
    </citation>
    <scope>NUCLEOTIDE SEQUENCE [LARGE SCALE GENOMIC DNA]</scope>
    <source>
        <strain evidence="1 2">M17</strain>
    </source>
</reference>
<organism evidence="1 2">
    <name type="scientific">Mangrovivirga halotolerans</name>
    <dbReference type="NCBI Taxonomy" id="2993936"/>
    <lineage>
        <taxon>Bacteria</taxon>
        <taxon>Pseudomonadati</taxon>
        <taxon>Bacteroidota</taxon>
        <taxon>Cytophagia</taxon>
        <taxon>Cytophagales</taxon>
        <taxon>Mangrovivirgaceae</taxon>
        <taxon>Mangrovivirga</taxon>
    </lineage>
</organism>
<evidence type="ECO:0000313" key="2">
    <source>
        <dbReference type="Proteomes" id="UP001209885"/>
    </source>
</evidence>
<dbReference type="EMBL" id="JAPFQN010000005">
    <property type="protein sequence ID" value="MCX2744107.1"/>
    <property type="molecule type" value="Genomic_DNA"/>
</dbReference>
<sequence length="148" mass="15684">MKIFTSNILKLVLTTVFILVITVGCKDDYEPYAHVTFTETTTDIENTRTDIGGDIVGDGGSTTEVYTWNNSLSTVDFNMDITAAKGGSFNLTIQDAEGVEVLNETLVVGQGDDSRSGVSAAGTPGEWTVTITLIDFNGDGSFSISPGN</sequence>
<dbReference type="Proteomes" id="UP001209885">
    <property type="component" value="Unassembled WGS sequence"/>
</dbReference>
<comment type="caution">
    <text evidence="1">The sequence shown here is derived from an EMBL/GenBank/DDBJ whole genome shotgun (WGS) entry which is preliminary data.</text>
</comment>
<evidence type="ECO:0000313" key="1">
    <source>
        <dbReference type="EMBL" id="MCX2744107.1"/>
    </source>
</evidence>
<keyword evidence="2" id="KW-1185">Reference proteome</keyword>